<dbReference type="Proteomes" id="UP000325292">
    <property type="component" value="Chromosome"/>
</dbReference>
<evidence type="ECO:0000313" key="1">
    <source>
        <dbReference type="EMBL" id="AUW94080.1"/>
    </source>
</evidence>
<evidence type="ECO:0000313" key="2">
    <source>
        <dbReference type="Proteomes" id="UP000325292"/>
    </source>
</evidence>
<name>A0ABN5H029_9FIRM</name>
<dbReference type="EMBL" id="CP019454">
    <property type="protein sequence ID" value="AUW94080.1"/>
    <property type="molecule type" value="Genomic_DNA"/>
</dbReference>
<gene>
    <name evidence="1" type="ORF">BXT84_09055</name>
</gene>
<keyword evidence="2" id="KW-1185">Reference proteome</keyword>
<accession>A0ABN5H029</accession>
<protein>
    <submittedName>
        <fullName evidence="1">Uncharacterized protein</fullName>
    </submittedName>
</protein>
<organism evidence="1 2">
    <name type="scientific">Sulfobacillus thermotolerans</name>
    <dbReference type="NCBI Taxonomy" id="338644"/>
    <lineage>
        <taxon>Bacteria</taxon>
        <taxon>Bacillati</taxon>
        <taxon>Bacillota</taxon>
        <taxon>Clostridia</taxon>
        <taxon>Eubacteriales</taxon>
        <taxon>Clostridiales Family XVII. Incertae Sedis</taxon>
        <taxon>Sulfobacillus</taxon>
    </lineage>
</organism>
<reference evidence="1 2" key="1">
    <citation type="journal article" date="2019" name="Sci. Rep.">
        <title>Sulfobacillus thermotolerans: new insights into resistance and metabolic capacities of acidophilic chemolithotrophs.</title>
        <authorList>
            <person name="Panyushkina A.E."/>
            <person name="Babenko V.V."/>
            <person name="Nikitina A.S."/>
            <person name="Selezneva O.V."/>
            <person name="Tsaplina I.A."/>
            <person name="Letarova M.A."/>
            <person name="Kostryukova E.S."/>
            <person name="Letarov A.V."/>
        </authorList>
    </citation>
    <scope>NUCLEOTIDE SEQUENCE [LARGE SCALE GENOMIC DNA]</scope>
    <source>
        <strain evidence="1 2">Kr1</strain>
    </source>
</reference>
<sequence>MPMDQAIAEKMLWIDQQANTSSREKLAILCASFSDDERQHPLGQWIIAQQHRLDWEDNIGQFLTAFWGLPRRPWVPGEQTEEAVIYQAALEKVLARLDRSEATHGV</sequence>
<proteinExistence type="predicted"/>